<dbReference type="Gene3D" id="3.40.1190.20">
    <property type="match status" value="1"/>
</dbReference>
<proteinExistence type="predicted"/>
<dbReference type="InterPro" id="IPR011611">
    <property type="entry name" value="PfkB_dom"/>
</dbReference>
<name>A0ABP8W0W8_9MICO</name>
<dbReference type="PANTHER" id="PTHR10584:SF166">
    <property type="entry name" value="RIBOKINASE"/>
    <property type="match status" value="1"/>
</dbReference>
<evidence type="ECO:0000313" key="5">
    <source>
        <dbReference type="Proteomes" id="UP001501295"/>
    </source>
</evidence>
<gene>
    <name evidence="4" type="ORF">GCM10025780_23900</name>
</gene>
<dbReference type="GO" id="GO:0016301">
    <property type="term" value="F:kinase activity"/>
    <property type="evidence" value="ECO:0007669"/>
    <property type="project" value="UniProtKB-KW"/>
</dbReference>
<dbReference type="PANTHER" id="PTHR10584">
    <property type="entry name" value="SUGAR KINASE"/>
    <property type="match status" value="1"/>
</dbReference>
<comment type="caution">
    <text evidence="4">The sequence shown here is derived from an EMBL/GenBank/DDBJ whole genome shotgun (WGS) entry which is preliminary data.</text>
</comment>
<dbReference type="EMBL" id="BAABLM010000004">
    <property type="protein sequence ID" value="GAA4678200.1"/>
    <property type="molecule type" value="Genomic_DNA"/>
</dbReference>
<keyword evidence="5" id="KW-1185">Reference proteome</keyword>
<evidence type="ECO:0000313" key="4">
    <source>
        <dbReference type="EMBL" id="GAA4678200.1"/>
    </source>
</evidence>
<keyword evidence="1" id="KW-0808">Transferase</keyword>
<evidence type="ECO:0000259" key="3">
    <source>
        <dbReference type="Pfam" id="PF00294"/>
    </source>
</evidence>
<reference evidence="5" key="1">
    <citation type="journal article" date="2019" name="Int. J. Syst. Evol. Microbiol.">
        <title>The Global Catalogue of Microorganisms (GCM) 10K type strain sequencing project: providing services to taxonomists for standard genome sequencing and annotation.</title>
        <authorList>
            <consortium name="The Broad Institute Genomics Platform"/>
            <consortium name="The Broad Institute Genome Sequencing Center for Infectious Disease"/>
            <person name="Wu L."/>
            <person name="Ma J."/>
        </authorList>
    </citation>
    <scope>NUCLEOTIDE SEQUENCE [LARGE SCALE GENOMIC DNA]</scope>
    <source>
        <strain evidence="5">JCM 18956</strain>
    </source>
</reference>
<keyword evidence="2 4" id="KW-0418">Kinase</keyword>
<dbReference type="Pfam" id="PF00294">
    <property type="entry name" value="PfkB"/>
    <property type="match status" value="1"/>
</dbReference>
<protein>
    <submittedName>
        <fullName evidence="4">Carbohydrate kinase family protein</fullName>
    </submittedName>
</protein>
<dbReference type="RefSeq" id="WP_345376111.1">
    <property type="nucleotide sequence ID" value="NZ_BAABLM010000004.1"/>
</dbReference>
<dbReference type="Proteomes" id="UP001501295">
    <property type="component" value="Unassembled WGS sequence"/>
</dbReference>
<organism evidence="4 5">
    <name type="scientific">Frondihabitans cladoniiphilus</name>
    <dbReference type="NCBI Taxonomy" id="715785"/>
    <lineage>
        <taxon>Bacteria</taxon>
        <taxon>Bacillati</taxon>
        <taxon>Actinomycetota</taxon>
        <taxon>Actinomycetes</taxon>
        <taxon>Micrococcales</taxon>
        <taxon>Microbacteriaceae</taxon>
        <taxon>Frondihabitans</taxon>
    </lineage>
</organism>
<evidence type="ECO:0000256" key="1">
    <source>
        <dbReference type="ARBA" id="ARBA00022679"/>
    </source>
</evidence>
<feature type="domain" description="Carbohydrate kinase PfkB" evidence="3">
    <location>
        <begin position="18"/>
        <end position="328"/>
    </location>
</feature>
<evidence type="ECO:0000256" key="2">
    <source>
        <dbReference type="ARBA" id="ARBA00022777"/>
    </source>
</evidence>
<accession>A0ABP8W0W8</accession>
<dbReference type="InterPro" id="IPR029056">
    <property type="entry name" value="Ribokinase-like"/>
</dbReference>
<dbReference type="SUPFAM" id="SSF53613">
    <property type="entry name" value="Ribokinase-like"/>
    <property type="match status" value="1"/>
</dbReference>
<sequence>MTGRGRERAGGRERTGGRVLVVGNAIADVGLVVPALPEPGGDVLATSTAVTAGGAFNALAAASRDGAVAVHVGILGTGPFASLVAAALESEGVLSLERRVPDRDTGFSVVLVDPTSERTFVTSVGAEGMLEPSDLQGVEVEPTDVVLVSGYSLAHPANASLVPAWLEALPESVRVVFDPSPLIATLPRAALARVLARTDVVSANAREARLWSGRGVHPADAAALSGPALSGPALSEPARAASALAALLSRPGSAALVRDGADGCVLATGSTVQRIAGFAVEAVDSTGAGDAHCGVLCAALARGVTLPEAARRANAAAALAVARRGPATAPTAAETDLLLGAGLPPTGDGTR</sequence>